<dbReference type="InterPro" id="IPR029063">
    <property type="entry name" value="SAM-dependent_MTases_sf"/>
</dbReference>
<organism evidence="8 9">
    <name type="scientific">Chloracidobacterium thermophilum (strain B)</name>
    <dbReference type="NCBI Taxonomy" id="981222"/>
    <lineage>
        <taxon>Bacteria</taxon>
        <taxon>Pseudomonadati</taxon>
        <taxon>Acidobacteriota</taxon>
        <taxon>Terriglobia</taxon>
        <taxon>Terriglobales</taxon>
        <taxon>Acidobacteriaceae</taxon>
        <taxon>Chloracidobacterium</taxon>
    </lineage>
</organism>
<gene>
    <name evidence="8" type="ordered locus">Cabther_A0256</name>
</gene>
<evidence type="ECO:0000256" key="6">
    <source>
        <dbReference type="ARBA" id="ARBA00022747"/>
    </source>
</evidence>
<evidence type="ECO:0000313" key="9">
    <source>
        <dbReference type="Proteomes" id="UP000006791"/>
    </source>
</evidence>
<dbReference type="SUPFAM" id="SSF53335">
    <property type="entry name" value="S-adenosyl-L-methionine-dependent methyltransferases"/>
    <property type="match status" value="1"/>
</dbReference>
<keyword evidence="5" id="KW-0949">S-adenosyl-L-methionine</keyword>
<dbReference type="GO" id="GO:0032259">
    <property type="term" value="P:methylation"/>
    <property type="evidence" value="ECO:0007669"/>
    <property type="project" value="UniProtKB-KW"/>
</dbReference>
<evidence type="ECO:0000256" key="7">
    <source>
        <dbReference type="ARBA" id="ARBA00049120"/>
    </source>
</evidence>
<keyword evidence="9" id="KW-1185">Reference proteome</keyword>
<dbReference type="PROSITE" id="PS00093">
    <property type="entry name" value="N4_MTASE"/>
    <property type="match status" value="1"/>
</dbReference>
<dbReference type="HOGENOM" id="CLU_027633_0_0_0"/>
<accession>G2LHW3</accession>
<proteinExistence type="inferred from homology"/>
<evidence type="ECO:0000313" key="8">
    <source>
        <dbReference type="EMBL" id="AEP11023.1"/>
    </source>
</evidence>
<dbReference type="Proteomes" id="UP000006791">
    <property type="component" value="Chromosome 1"/>
</dbReference>
<dbReference type="EC" id="2.1.1.113" evidence="2"/>
<dbReference type="REBASE" id="40617">
    <property type="entry name" value="M.CthBORF256P"/>
</dbReference>
<dbReference type="EMBL" id="CP002514">
    <property type="protein sequence ID" value="AEP11023.1"/>
    <property type="molecule type" value="Genomic_DNA"/>
</dbReference>
<protein>
    <recommendedName>
        <fullName evidence="2">site-specific DNA-methyltransferase (cytosine-N(4)-specific)</fullName>
        <ecNumber evidence="2">2.1.1.113</ecNumber>
    </recommendedName>
</protein>
<keyword evidence="3 8" id="KW-0489">Methyltransferase</keyword>
<dbReference type="RefSeq" id="WP_014098761.1">
    <property type="nucleotide sequence ID" value="NC_016024.1"/>
</dbReference>
<dbReference type="GO" id="GO:0003677">
    <property type="term" value="F:DNA binding"/>
    <property type="evidence" value="ECO:0007669"/>
    <property type="project" value="InterPro"/>
</dbReference>
<dbReference type="STRING" id="981222.Cabther_A0256"/>
<evidence type="ECO:0000256" key="2">
    <source>
        <dbReference type="ARBA" id="ARBA00012185"/>
    </source>
</evidence>
<comment type="similarity">
    <text evidence="1">Belongs to the N(4)/N(6)-methyltransferase family. N(4) subfamily.</text>
</comment>
<evidence type="ECO:0000256" key="1">
    <source>
        <dbReference type="ARBA" id="ARBA00010203"/>
    </source>
</evidence>
<dbReference type="GO" id="GO:0009307">
    <property type="term" value="P:DNA restriction-modification system"/>
    <property type="evidence" value="ECO:0007669"/>
    <property type="project" value="UniProtKB-KW"/>
</dbReference>
<dbReference type="Gene3D" id="3.40.50.150">
    <property type="entry name" value="Vaccinia Virus protein VP39"/>
    <property type="match status" value="2"/>
</dbReference>
<reference evidence="8 9" key="1">
    <citation type="journal article" date="2012" name="Environ. Microbiol.">
        <title>Complete genome of Candidatus Chloracidobacterium thermophilum, a chlorophyll-based photoheterotroph belonging to the phylum Acidobacteria.</title>
        <authorList>
            <person name="Garcia Costas A.M."/>
            <person name="Liu Z."/>
            <person name="Tomsho L.P."/>
            <person name="Schuster S.C."/>
            <person name="Ward D.M."/>
            <person name="Bryant D.A."/>
        </authorList>
    </citation>
    <scope>NUCLEOTIDE SEQUENCE [LARGE SCALE GENOMIC DNA]</scope>
    <source>
        <strain evidence="8 9">B</strain>
    </source>
</reference>
<comment type="catalytic activity">
    <reaction evidence="7">
        <text>a 2'-deoxycytidine in DNA + S-adenosyl-L-methionine = an N(4)-methyl-2'-deoxycytidine in DNA + S-adenosyl-L-homocysteine + H(+)</text>
        <dbReference type="Rhea" id="RHEA:16857"/>
        <dbReference type="Rhea" id="RHEA-COMP:11369"/>
        <dbReference type="Rhea" id="RHEA-COMP:13674"/>
        <dbReference type="ChEBI" id="CHEBI:15378"/>
        <dbReference type="ChEBI" id="CHEBI:57856"/>
        <dbReference type="ChEBI" id="CHEBI:59789"/>
        <dbReference type="ChEBI" id="CHEBI:85452"/>
        <dbReference type="ChEBI" id="CHEBI:137933"/>
        <dbReference type="EC" id="2.1.1.113"/>
    </reaction>
</comment>
<evidence type="ECO:0000256" key="3">
    <source>
        <dbReference type="ARBA" id="ARBA00022603"/>
    </source>
</evidence>
<sequence length="439" mass="48982">MKRQATEQMCLPGIPPCTQFAAVAPERLPTNTTASRHAIHRWFNFIAGFAPEFVAEHCPKSANGVLLDPFAGCGTSLVVAQACGNRAIGFEPHPFFVRIARAKTAAPPTQSHLRRIKEVLLNGAITGWPKSSLPEPVRVFLTKLFDEPILAQLLGARTALEKSGLVKDDLAFLVLSRVVEMCSKSQTDGIYKAPTSPKKAAVPIKAIHQVIDEIESDTKRLDNGVHLPEVFVYQRSSEDMTAVADSSVDVVVTSPPYLNNFDYAEMTRMQLYFWGLCTSWQEITQKVRAQLIVNTTTALTGHRDIQSRYRDEISTQVLSDLDKIVEALARERRRRPGKKEYDLLVYPYFAQMTRILREVLRCLKIGGQAHVVVADAAFYGVHVSTPQYFASIMTALGYDSVNCTKLRDRGHRWILEKRDGSPLGLGEYHISAKRGRNSL</sequence>
<dbReference type="KEGG" id="ctm:Cabther_A0256"/>
<keyword evidence="6" id="KW-0680">Restriction system</keyword>
<evidence type="ECO:0000256" key="5">
    <source>
        <dbReference type="ARBA" id="ARBA00022691"/>
    </source>
</evidence>
<evidence type="ECO:0000256" key="4">
    <source>
        <dbReference type="ARBA" id="ARBA00022679"/>
    </source>
</evidence>
<dbReference type="AlphaFoldDB" id="G2LHW3"/>
<dbReference type="InterPro" id="IPR017985">
    <property type="entry name" value="MeTrfase_CN4_CS"/>
</dbReference>
<keyword evidence="4" id="KW-0808">Transferase</keyword>
<name>G2LHW3_CHLTF</name>
<dbReference type="GO" id="GO:0015667">
    <property type="term" value="F:site-specific DNA-methyltransferase (cytosine-N4-specific) activity"/>
    <property type="evidence" value="ECO:0007669"/>
    <property type="project" value="UniProtKB-EC"/>
</dbReference>